<dbReference type="SMART" id="SM01043">
    <property type="entry name" value="BTAD"/>
    <property type="match status" value="1"/>
</dbReference>
<dbReference type="Pfam" id="PF00931">
    <property type="entry name" value="NB-ARC"/>
    <property type="match status" value="1"/>
</dbReference>
<evidence type="ECO:0000256" key="1">
    <source>
        <dbReference type="ARBA" id="ARBA00005820"/>
    </source>
</evidence>
<dbReference type="SUPFAM" id="SSF48452">
    <property type="entry name" value="TPR-like"/>
    <property type="match status" value="2"/>
</dbReference>
<dbReference type="GO" id="GO:0003677">
    <property type="term" value="F:DNA binding"/>
    <property type="evidence" value="ECO:0007669"/>
    <property type="project" value="UniProtKB-KW"/>
</dbReference>
<dbReference type="Gene3D" id="1.25.40.10">
    <property type="entry name" value="Tetratricopeptide repeat domain"/>
    <property type="match status" value="2"/>
</dbReference>
<name>A0ABX9E6N5_9PSEU</name>
<dbReference type="PROSITE" id="PS50005">
    <property type="entry name" value="TPR"/>
    <property type="match status" value="1"/>
</dbReference>
<dbReference type="Gene3D" id="1.10.10.10">
    <property type="entry name" value="Winged helix-like DNA-binding domain superfamily/Winged helix DNA-binding domain"/>
    <property type="match status" value="1"/>
</dbReference>
<dbReference type="SMART" id="SM00028">
    <property type="entry name" value="TPR"/>
    <property type="match status" value="4"/>
</dbReference>
<proteinExistence type="inferred from homology"/>
<dbReference type="InterPro" id="IPR019734">
    <property type="entry name" value="TPR_rpt"/>
</dbReference>
<keyword evidence="4" id="KW-0804">Transcription</keyword>
<dbReference type="InterPro" id="IPR027417">
    <property type="entry name" value="P-loop_NTPase"/>
</dbReference>
<dbReference type="EMBL" id="QLTT01000006">
    <property type="protein sequence ID" value="RAS63833.1"/>
    <property type="molecule type" value="Genomic_DNA"/>
</dbReference>
<dbReference type="Pfam" id="PF03704">
    <property type="entry name" value="BTAD"/>
    <property type="match status" value="1"/>
</dbReference>
<comment type="caution">
    <text evidence="8">The sequence shown here is derived from an EMBL/GenBank/DDBJ whole genome shotgun (WGS) entry which is preliminary data.</text>
</comment>
<keyword evidence="5" id="KW-0802">TPR repeat</keyword>
<evidence type="ECO:0000313" key="8">
    <source>
        <dbReference type="EMBL" id="RAS63833.1"/>
    </source>
</evidence>
<dbReference type="InterPro" id="IPR016032">
    <property type="entry name" value="Sig_transdc_resp-reg_C-effctor"/>
</dbReference>
<sequence length="913" mass="99535">MSQAAHLDSSSVIVEYRVLGPLEVLADGEPVAVPAGRGRVLLATLLLRANEFVPVDELVDRVWDGEPPAGDRAYKTLQMTVSRLRQALGEANCLQTSSRGYSAAVSPEQLDLTRFRALTARGDHRAALELWRGPVLANVASESLHRDDVPLLVEEHVVALERRIDQDLGRDTDVLVPELRRLVNQYPLRETFWAQLMLALHRSNQQAEALAVYQEVRDHLADELGVDPGPRLREAHELVLSGEVPAVSVPRQLPAGVPHFVGREHELSRLTEMLAIRPGAPVLISAINGIGGVGKTALALQWAHQVADRFPDGQLYVDLRGFDTRAEPLDPFTVARDFLLALGVAAKDVPASEEALTAAYRSALAQRQVLLVLDNARDVEQVRPLLPGGSANLVLITSRNHLRGLVAREGAQPVALDVLGEQAAVHLLTERIGAAQVVAEPDAVSRLIERCAGLPLALGIVAARAACGDSLAVLADELEQERLDGFDIDDPTTGLRAVFSWSLRAASEQAANVFLLLGLHPGPDFSVAAAASLAGLPVGQVRRALGELVASSLVHTGANGRFGLHDLLREFAADCAAELPEEQRSAARQRMFDHYLHTTWSACRNVEGNGIRWPGLPRPAEFAVVEPVANVEAAFDWYDAEHHVLLGVFRQMEETGADDVLWTFAYSVHMYLLRRRHLDEAVDVETRGLAAARRDGSVFGQSRLNRSLAAVHLAKRDFAQAESYLAEALRCDEELDDVGGQLNDARGLAYMCELQGRAVDGLAILHRAHPLSERLESKFEKASFLASYGRANHLAGESERAIELCLEAHALYVELAHTGSIAASTAYETLGDVYVKLGRYAEAAGHLKTSIRMLRHTRDTYTLAAVLVRLAKVHMATGERETARDLLGEALVSYEKQRPEEADEVRGLLSSLD</sequence>
<dbReference type="InterPro" id="IPR051677">
    <property type="entry name" value="AfsR-DnrI-RedD_regulator"/>
</dbReference>
<dbReference type="Proteomes" id="UP000248714">
    <property type="component" value="Unassembled WGS sequence"/>
</dbReference>
<dbReference type="Pfam" id="PF00486">
    <property type="entry name" value="Trans_reg_C"/>
    <property type="match status" value="1"/>
</dbReference>
<protein>
    <submittedName>
        <fullName evidence="8">DNA-binding SARP family transcriptional activator</fullName>
    </submittedName>
</protein>
<feature type="domain" description="OmpR/PhoB-type" evidence="7">
    <location>
        <begin position="2"/>
        <end position="105"/>
    </location>
</feature>
<dbReference type="PANTHER" id="PTHR35807:SF1">
    <property type="entry name" value="TRANSCRIPTIONAL REGULATOR REDD"/>
    <property type="match status" value="1"/>
</dbReference>
<reference evidence="8 9" key="1">
    <citation type="submission" date="2018-06" db="EMBL/GenBank/DDBJ databases">
        <title>Genomic Encyclopedia of Type Strains, Phase IV (KMG-IV): sequencing the most valuable type-strain genomes for metagenomic binning, comparative biology and taxonomic classification.</title>
        <authorList>
            <person name="Goeker M."/>
        </authorList>
    </citation>
    <scope>NUCLEOTIDE SEQUENCE [LARGE SCALE GENOMIC DNA]</scope>
    <source>
        <strain evidence="8 9">DSM 45479</strain>
    </source>
</reference>
<dbReference type="Gene3D" id="3.40.50.300">
    <property type="entry name" value="P-loop containing nucleotide triphosphate hydrolases"/>
    <property type="match status" value="1"/>
</dbReference>
<evidence type="ECO:0000256" key="4">
    <source>
        <dbReference type="ARBA" id="ARBA00023163"/>
    </source>
</evidence>
<dbReference type="PRINTS" id="PR00364">
    <property type="entry name" value="DISEASERSIST"/>
</dbReference>
<feature type="DNA-binding region" description="OmpR/PhoB-type" evidence="6">
    <location>
        <begin position="2"/>
        <end position="105"/>
    </location>
</feature>
<dbReference type="InterPro" id="IPR001867">
    <property type="entry name" value="OmpR/PhoB-type_DNA-bd"/>
</dbReference>
<feature type="repeat" description="TPR" evidence="5">
    <location>
        <begin position="824"/>
        <end position="857"/>
    </location>
</feature>
<dbReference type="SUPFAM" id="SSF46894">
    <property type="entry name" value="C-terminal effector domain of the bipartite response regulators"/>
    <property type="match status" value="1"/>
</dbReference>
<keyword evidence="3 6" id="KW-0238">DNA-binding</keyword>
<dbReference type="PROSITE" id="PS51755">
    <property type="entry name" value="OMPR_PHOB"/>
    <property type="match status" value="1"/>
</dbReference>
<accession>A0ABX9E6N5</accession>
<keyword evidence="2" id="KW-0805">Transcription regulation</keyword>
<evidence type="ECO:0000256" key="6">
    <source>
        <dbReference type="PROSITE-ProRule" id="PRU01091"/>
    </source>
</evidence>
<dbReference type="SMART" id="SM00862">
    <property type="entry name" value="Trans_reg_C"/>
    <property type="match status" value="1"/>
</dbReference>
<evidence type="ECO:0000259" key="7">
    <source>
        <dbReference type="PROSITE" id="PS51755"/>
    </source>
</evidence>
<dbReference type="InterPro" id="IPR005158">
    <property type="entry name" value="BTAD"/>
</dbReference>
<evidence type="ECO:0000313" key="9">
    <source>
        <dbReference type="Proteomes" id="UP000248714"/>
    </source>
</evidence>
<dbReference type="CDD" id="cd15831">
    <property type="entry name" value="BTAD"/>
    <property type="match status" value="1"/>
</dbReference>
<organism evidence="8 9">
    <name type="scientific">Lentzea atacamensis</name>
    <dbReference type="NCBI Taxonomy" id="531938"/>
    <lineage>
        <taxon>Bacteria</taxon>
        <taxon>Bacillati</taxon>
        <taxon>Actinomycetota</taxon>
        <taxon>Actinomycetes</taxon>
        <taxon>Pseudonocardiales</taxon>
        <taxon>Pseudonocardiaceae</taxon>
        <taxon>Lentzea</taxon>
    </lineage>
</organism>
<gene>
    <name evidence="8" type="ORF">C8D87_106235</name>
</gene>
<evidence type="ECO:0000256" key="3">
    <source>
        <dbReference type="ARBA" id="ARBA00023125"/>
    </source>
</evidence>
<comment type="similarity">
    <text evidence="1">Belongs to the AfsR/DnrI/RedD regulatory family.</text>
</comment>
<dbReference type="InterPro" id="IPR011990">
    <property type="entry name" value="TPR-like_helical_dom_sf"/>
</dbReference>
<dbReference type="PANTHER" id="PTHR35807">
    <property type="entry name" value="TRANSCRIPTIONAL REGULATOR REDD-RELATED"/>
    <property type="match status" value="1"/>
</dbReference>
<evidence type="ECO:0000256" key="2">
    <source>
        <dbReference type="ARBA" id="ARBA00023015"/>
    </source>
</evidence>
<keyword evidence="9" id="KW-1185">Reference proteome</keyword>
<dbReference type="SUPFAM" id="SSF52540">
    <property type="entry name" value="P-loop containing nucleoside triphosphate hydrolases"/>
    <property type="match status" value="1"/>
</dbReference>
<dbReference type="InterPro" id="IPR036388">
    <property type="entry name" value="WH-like_DNA-bd_sf"/>
</dbReference>
<dbReference type="InterPro" id="IPR002182">
    <property type="entry name" value="NB-ARC"/>
</dbReference>
<evidence type="ECO:0000256" key="5">
    <source>
        <dbReference type="PROSITE-ProRule" id="PRU00339"/>
    </source>
</evidence>